<dbReference type="Gene3D" id="3.10.20.90">
    <property type="entry name" value="Phosphatidylinositol 3-kinase Catalytic Subunit, Chain A, domain 1"/>
    <property type="match status" value="1"/>
</dbReference>
<evidence type="ECO:0000256" key="6">
    <source>
        <dbReference type="ARBA" id="ARBA00064582"/>
    </source>
</evidence>
<dbReference type="GO" id="GO:0005829">
    <property type="term" value="C:cytosol"/>
    <property type="evidence" value="ECO:0007669"/>
    <property type="project" value="UniProtKB-SubCell"/>
</dbReference>
<dbReference type="SUPFAM" id="SSF54236">
    <property type="entry name" value="Ubiquitin-like"/>
    <property type="match status" value="1"/>
</dbReference>
<protein>
    <recommendedName>
        <fullName evidence="7">Midnolin</fullName>
    </recommendedName>
    <alternativeName>
        <fullName evidence="8">Midbrain nucleolar protein</fullName>
    </alternativeName>
</protein>
<dbReference type="FunFam" id="3.10.20.90:FF:000180">
    <property type="entry name" value="midnolin isoform X1"/>
    <property type="match status" value="1"/>
</dbReference>
<dbReference type="GO" id="GO:0005730">
    <property type="term" value="C:nucleolus"/>
    <property type="evidence" value="ECO:0007669"/>
    <property type="project" value="UniProtKB-SubCell"/>
</dbReference>
<dbReference type="PANTHER" id="PTHR23010:SF1">
    <property type="entry name" value="MIDNOLIN"/>
    <property type="match status" value="1"/>
</dbReference>
<dbReference type="PANTHER" id="PTHR23010">
    <property type="entry name" value="MIDNOLIN"/>
    <property type="match status" value="1"/>
</dbReference>
<evidence type="ECO:0000259" key="10">
    <source>
        <dbReference type="PROSITE" id="PS50053"/>
    </source>
</evidence>
<evidence type="ECO:0000256" key="2">
    <source>
        <dbReference type="ARBA" id="ARBA00004604"/>
    </source>
</evidence>
<feature type="compositionally biased region" description="Low complexity" evidence="9">
    <location>
        <begin position="425"/>
        <end position="435"/>
    </location>
</feature>
<accession>A0A9B0X0D5</accession>
<comment type="subunit">
    <text evidence="6">Interacts with GCK; the interaction occurs preferentially at low glucose levels. Interacts with the proteasome.</text>
</comment>
<evidence type="ECO:0000313" key="12">
    <source>
        <dbReference type="RefSeq" id="XP_006876779.1"/>
    </source>
</evidence>
<evidence type="ECO:0000256" key="7">
    <source>
        <dbReference type="ARBA" id="ARBA00074225"/>
    </source>
</evidence>
<evidence type="ECO:0000256" key="4">
    <source>
        <dbReference type="ARBA" id="ARBA00023242"/>
    </source>
</evidence>
<feature type="compositionally biased region" description="Pro residues" evidence="9">
    <location>
        <begin position="203"/>
        <end position="214"/>
    </location>
</feature>
<dbReference type="InterPro" id="IPR000626">
    <property type="entry name" value="Ubiquitin-like_dom"/>
</dbReference>
<evidence type="ECO:0000256" key="8">
    <source>
        <dbReference type="ARBA" id="ARBA00079197"/>
    </source>
</evidence>
<evidence type="ECO:0000256" key="3">
    <source>
        <dbReference type="ARBA" id="ARBA00022490"/>
    </source>
</evidence>
<dbReference type="Pfam" id="PF00240">
    <property type="entry name" value="ubiquitin"/>
    <property type="match status" value="1"/>
</dbReference>
<feature type="compositionally biased region" description="Polar residues" evidence="9">
    <location>
        <begin position="221"/>
        <end position="232"/>
    </location>
</feature>
<proteinExistence type="predicted"/>
<reference evidence="12" key="1">
    <citation type="submission" date="2025-08" db="UniProtKB">
        <authorList>
            <consortium name="RefSeq"/>
        </authorList>
    </citation>
    <scope>IDENTIFICATION</scope>
    <source>
        <tissue evidence="12">Spleen</tissue>
    </source>
</reference>
<dbReference type="SMART" id="SM00213">
    <property type="entry name" value="UBQ"/>
    <property type="match status" value="1"/>
</dbReference>
<dbReference type="OrthoDB" id="1916003at2759"/>
<gene>
    <name evidence="12" type="primary">MIDN</name>
</gene>
<dbReference type="CTD" id="90007"/>
<feature type="compositionally biased region" description="Low complexity" evidence="9">
    <location>
        <begin position="238"/>
        <end position="255"/>
    </location>
</feature>
<dbReference type="Proteomes" id="UP000504623">
    <property type="component" value="Unplaced"/>
</dbReference>
<dbReference type="CDD" id="cd01804">
    <property type="entry name" value="Ubl_midnolin"/>
    <property type="match status" value="1"/>
</dbReference>
<keyword evidence="11" id="KW-1185">Reference proteome</keyword>
<dbReference type="InterPro" id="IPR039336">
    <property type="entry name" value="Midnolin"/>
</dbReference>
<feature type="region of interest" description="Disordered" evidence="9">
    <location>
        <begin position="399"/>
        <end position="446"/>
    </location>
</feature>
<organism evidence="11 12">
    <name type="scientific">Chrysochloris asiatica</name>
    <name type="common">Cape golden mole</name>
    <dbReference type="NCBI Taxonomy" id="185453"/>
    <lineage>
        <taxon>Eukaryota</taxon>
        <taxon>Metazoa</taxon>
        <taxon>Chordata</taxon>
        <taxon>Craniata</taxon>
        <taxon>Vertebrata</taxon>
        <taxon>Euteleostomi</taxon>
        <taxon>Mammalia</taxon>
        <taxon>Eutheria</taxon>
        <taxon>Afrotheria</taxon>
        <taxon>Chrysochloridae</taxon>
        <taxon>Chrysochlorinae</taxon>
        <taxon>Chrysochloris</taxon>
    </lineage>
</organism>
<evidence type="ECO:0000256" key="5">
    <source>
        <dbReference type="ARBA" id="ARBA00053529"/>
    </source>
</evidence>
<feature type="region of interest" description="Disordered" evidence="9">
    <location>
        <begin position="1"/>
        <end position="23"/>
    </location>
</feature>
<dbReference type="InterPro" id="IPR029071">
    <property type="entry name" value="Ubiquitin-like_domsf"/>
</dbReference>
<feature type="region of interest" description="Disordered" evidence="9">
    <location>
        <begin position="181"/>
        <end position="263"/>
    </location>
</feature>
<keyword evidence="3" id="KW-0963">Cytoplasm</keyword>
<name>A0A9B0X0D5_CHRAS</name>
<evidence type="ECO:0000313" key="11">
    <source>
        <dbReference type="Proteomes" id="UP000504623"/>
    </source>
</evidence>
<dbReference type="AlphaFoldDB" id="A0A9B0X0D5"/>
<evidence type="ECO:0000256" key="1">
    <source>
        <dbReference type="ARBA" id="ARBA00004514"/>
    </source>
</evidence>
<feature type="domain" description="Ubiquitin-like" evidence="10">
    <location>
        <begin position="31"/>
        <end position="105"/>
    </location>
</feature>
<sequence length="465" mass="49203">MEPQPGGARSCRRGAPGGACELGPATEAAPISLAIHSTTGTRYELSVPPDETVDGLRKRLSQRLKVPKERLALLHKDTRLSSGKLQEFGVGDGSKLTLVPTVEAGLMSQASRPEQSVVQALESLTETQVSDFLSGRSPLTLALRVGDHMMFVQLQLAAQHAPLQHRHVLAAAAAAAAAARGDPNTTTPVSSPCRPVSSATRVPPVPSSPAPASPSPVTAGSFRSHSASTTCPKQMDCSPPASSNASTTSTPGVSPTPRPRKPGAVIESFVNHAPGVFSGTFSGTLHPNCQDSSGRPRRDIGTILQILNDLLSATRHYQGMPPSLTQLRCHAQCTPASAPAPDLAPKSTSCEKLPAAAPVSVLQGQSQIRMCKPPSDRIRQTENRATRCKVERLQLLLQQNRLRRKARRDARGPYHWPPSRKAGRSDSSSSGGSSSTEATGLGLDFEDSVWKPEVNPDIKSEFVVA</sequence>
<dbReference type="GeneID" id="102816716"/>
<dbReference type="RefSeq" id="XP_006876779.1">
    <property type="nucleotide sequence ID" value="XM_006876717.1"/>
</dbReference>
<comment type="subcellular location">
    <subcellularLocation>
        <location evidence="1">Cytoplasm</location>
        <location evidence="1">Cytosol</location>
    </subcellularLocation>
    <subcellularLocation>
        <location evidence="2">Nucleus</location>
        <location evidence="2">Nucleolus</location>
    </subcellularLocation>
</comment>
<comment type="function">
    <text evidence="5">Facilitates the ubiquitin-independent proteasomal degradation of stimulus-induced transcription factors such as FOSB, EGR1, NR4A1, and IRF4 to the proteasome for degradation. Promotes also the degradation of other substrates such as CBX4. Plays a role in inhibiting the activity of glucokinase GCK and both glucose-induced and basal insulin secretion.</text>
</comment>
<keyword evidence="4" id="KW-0539">Nucleus</keyword>
<evidence type="ECO:0000256" key="9">
    <source>
        <dbReference type="SAM" id="MobiDB-lite"/>
    </source>
</evidence>
<dbReference type="PROSITE" id="PS50053">
    <property type="entry name" value="UBIQUITIN_2"/>
    <property type="match status" value="1"/>
</dbReference>